<evidence type="ECO:0000313" key="1">
    <source>
        <dbReference type="EMBL" id="GIX98127.1"/>
    </source>
</evidence>
<feature type="non-terminal residue" evidence="1">
    <location>
        <position position="1"/>
    </location>
</feature>
<protein>
    <submittedName>
        <fullName evidence="1">Uncharacterized protein</fullName>
    </submittedName>
</protein>
<reference evidence="1 2" key="1">
    <citation type="submission" date="2021-06" db="EMBL/GenBank/DDBJ databases">
        <title>Caerostris darwini draft genome.</title>
        <authorList>
            <person name="Kono N."/>
            <person name="Arakawa K."/>
        </authorList>
    </citation>
    <scope>NUCLEOTIDE SEQUENCE [LARGE SCALE GENOMIC DNA]</scope>
</reference>
<proteinExistence type="predicted"/>
<dbReference type="EMBL" id="BPLQ01003117">
    <property type="protein sequence ID" value="GIX98127.1"/>
    <property type="molecule type" value="Genomic_DNA"/>
</dbReference>
<keyword evidence="2" id="KW-1185">Reference proteome</keyword>
<organism evidence="1 2">
    <name type="scientific">Caerostris darwini</name>
    <dbReference type="NCBI Taxonomy" id="1538125"/>
    <lineage>
        <taxon>Eukaryota</taxon>
        <taxon>Metazoa</taxon>
        <taxon>Ecdysozoa</taxon>
        <taxon>Arthropoda</taxon>
        <taxon>Chelicerata</taxon>
        <taxon>Arachnida</taxon>
        <taxon>Araneae</taxon>
        <taxon>Araneomorphae</taxon>
        <taxon>Entelegynae</taxon>
        <taxon>Araneoidea</taxon>
        <taxon>Araneidae</taxon>
        <taxon>Caerostris</taxon>
    </lineage>
</organism>
<gene>
    <name evidence="1" type="ORF">CDAR_223521</name>
</gene>
<name>A0AAV4PSF3_9ARAC</name>
<sequence length="42" mass="4720">TNNKYCCLHIIVRLLSFQVTYATVSSFIKELQTISSVNLNAS</sequence>
<dbReference type="Proteomes" id="UP001054837">
    <property type="component" value="Unassembled WGS sequence"/>
</dbReference>
<dbReference type="AlphaFoldDB" id="A0AAV4PSF3"/>
<evidence type="ECO:0000313" key="2">
    <source>
        <dbReference type="Proteomes" id="UP001054837"/>
    </source>
</evidence>
<accession>A0AAV4PSF3</accession>
<comment type="caution">
    <text evidence="1">The sequence shown here is derived from an EMBL/GenBank/DDBJ whole genome shotgun (WGS) entry which is preliminary data.</text>
</comment>